<sequence length="74" mass="8385">MVKLLSNAVTLHHSIRSTEKQEFVSHQDSGHKDLSVLELFVGKIISMRVCFVSLFFCFCWEGGLDPLVKNKICS</sequence>
<name>A0A0E9X5T8_ANGAN</name>
<protein>
    <submittedName>
        <fullName evidence="1">Uncharacterized protein</fullName>
    </submittedName>
</protein>
<proteinExistence type="predicted"/>
<accession>A0A0E9X5T8</accession>
<evidence type="ECO:0000313" key="1">
    <source>
        <dbReference type="EMBL" id="JAH97063.1"/>
    </source>
</evidence>
<reference evidence="1" key="2">
    <citation type="journal article" date="2015" name="Fish Shellfish Immunol.">
        <title>Early steps in the European eel (Anguilla anguilla)-Vibrio vulnificus interaction in the gills: Role of the RtxA13 toxin.</title>
        <authorList>
            <person name="Callol A."/>
            <person name="Pajuelo D."/>
            <person name="Ebbesson L."/>
            <person name="Teles M."/>
            <person name="MacKenzie S."/>
            <person name="Amaro C."/>
        </authorList>
    </citation>
    <scope>NUCLEOTIDE SEQUENCE</scope>
</reference>
<dbReference type="EMBL" id="GBXM01011514">
    <property type="protein sequence ID" value="JAH97063.1"/>
    <property type="molecule type" value="Transcribed_RNA"/>
</dbReference>
<reference evidence="1" key="1">
    <citation type="submission" date="2014-11" db="EMBL/GenBank/DDBJ databases">
        <authorList>
            <person name="Amaro Gonzalez C."/>
        </authorList>
    </citation>
    <scope>NUCLEOTIDE SEQUENCE</scope>
</reference>
<dbReference type="AlphaFoldDB" id="A0A0E9X5T8"/>
<organism evidence="1">
    <name type="scientific">Anguilla anguilla</name>
    <name type="common">European freshwater eel</name>
    <name type="synonym">Muraena anguilla</name>
    <dbReference type="NCBI Taxonomy" id="7936"/>
    <lineage>
        <taxon>Eukaryota</taxon>
        <taxon>Metazoa</taxon>
        <taxon>Chordata</taxon>
        <taxon>Craniata</taxon>
        <taxon>Vertebrata</taxon>
        <taxon>Euteleostomi</taxon>
        <taxon>Actinopterygii</taxon>
        <taxon>Neopterygii</taxon>
        <taxon>Teleostei</taxon>
        <taxon>Anguilliformes</taxon>
        <taxon>Anguillidae</taxon>
        <taxon>Anguilla</taxon>
    </lineage>
</organism>